<feature type="transmembrane region" description="Helical" evidence="1">
    <location>
        <begin position="5"/>
        <end position="23"/>
    </location>
</feature>
<dbReference type="EMBL" id="UGUA01000001">
    <property type="protein sequence ID" value="SUC33709.1"/>
    <property type="molecule type" value="Genomic_DNA"/>
</dbReference>
<name>A0A379FY59_9GAMM</name>
<organism evidence="2 3">
    <name type="scientific">Providencia rustigianii</name>
    <dbReference type="NCBI Taxonomy" id="158850"/>
    <lineage>
        <taxon>Bacteria</taxon>
        <taxon>Pseudomonadati</taxon>
        <taxon>Pseudomonadota</taxon>
        <taxon>Gammaproteobacteria</taxon>
        <taxon>Enterobacterales</taxon>
        <taxon>Morganellaceae</taxon>
        <taxon>Providencia</taxon>
    </lineage>
</organism>
<dbReference type="Proteomes" id="UP000255129">
    <property type="component" value="Unassembled WGS sequence"/>
</dbReference>
<keyword evidence="1" id="KW-0812">Transmembrane</keyword>
<reference evidence="2 3" key="1">
    <citation type="submission" date="2018-06" db="EMBL/GenBank/DDBJ databases">
        <authorList>
            <consortium name="Pathogen Informatics"/>
            <person name="Doyle S."/>
        </authorList>
    </citation>
    <scope>NUCLEOTIDE SEQUENCE [LARGE SCALE GENOMIC DNA]</scope>
    <source>
        <strain evidence="2 3">NCTC12026</strain>
    </source>
</reference>
<dbReference type="RefSeq" id="WP_011039782.1">
    <property type="nucleotide sequence ID" value="NZ_UGUA01000001.1"/>
</dbReference>
<evidence type="ECO:0000313" key="3">
    <source>
        <dbReference type="Proteomes" id="UP000255129"/>
    </source>
</evidence>
<sequence>MFLYYLVYLAGMVLLYASVPLLPMLDGVVWPITNIIKFYAGLNVIFLFTVVWWNARKHFYFVWAGYLILMVGYFGFIYPNASDLLQAIVFVVAGVNVGVTFYDVVICRCKGIYKRTGRRYAVPVK</sequence>
<keyword evidence="1" id="KW-1133">Transmembrane helix</keyword>
<dbReference type="AlphaFoldDB" id="A0A379FY59"/>
<keyword evidence="1" id="KW-0472">Membrane</keyword>
<gene>
    <name evidence="2" type="ORF">NCTC12026_00030</name>
</gene>
<proteinExistence type="predicted"/>
<evidence type="ECO:0000256" key="1">
    <source>
        <dbReference type="SAM" id="Phobius"/>
    </source>
</evidence>
<feature type="transmembrane region" description="Helical" evidence="1">
    <location>
        <begin position="84"/>
        <end position="105"/>
    </location>
</feature>
<dbReference type="GeneID" id="89492321"/>
<protein>
    <submittedName>
        <fullName evidence="2">Uncharacterized protein</fullName>
    </submittedName>
</protein>
<feature type="transmembrane region" description="Helical" evidence="1">
    <location>
        <begin position="35"/>
        <end position="53"/>
    </location>
</feature>
<evidence type="ECO:0000313" key="2">
    <source>
        <dbReference type="EMBL" id="SUC33709.1"/>
    </source>
</evidence>
<dbReference type="OrthoDB" id="9928086at2"/>
<feature type="transmembrane region" description="Helical" evidence="1">
    <location>
        <begin position="60"/>
        <end position="78"/>
    </location>
</feature>
<accession>A0A379FY59</accession>